<feature type="compositionally biased region" description="Pro residues" evidence="1">
    <location>
        <begin position="202"/>
        <end position="219"/>
    </location>
</feature>
<accession>A0AAD7J8V2</accession>
<feature type="region of interest" description="Disordered" evidence="1">
    <location>
        <begin position="183"/>
        <end position="244"/>
    </location>
</feature>
<dbReference type="Pfam" id="PF20414">
    <property type="entry name" value="DUF6698"/>
    <property type="match status" value="1"/>
</dbReference>
<dbReference type="AlphaFoldDB" id="A0AAD7J8V2"/>
<dbReference type="EMBL" id="JARKIB010000039">
    <property type="protein sequence ID" value="KAJ7759512.1"/>
    <property type="molecule type" value="Genomic_DNA"/>
</dbReference>
<feature type="compositionally biased region" description="Basic residues" evidence="1">
    <location>
        <begin position="233"/>
        <end position="244"/>
    </location>
</feature>
<comment type="caution">
    <text evidence="2">The sequence shown here is derived from an EMBL/GenBank/DDBJ whole genome shotgun (WGS) entry which is preliminary data.</text>
</comment>
<evidence type="ECO:0000313" key="2">
    <source>
        <dbReference type="EMBL" id="KAJ7759512.1"/>
    </source>
</evidence>
<evidence type="ECO:0000313" key="3">
    <source>
        <dbReference type="Proteomes" id="UP001215598"/>
    </source>
</evidence>
<feature type="compositionally biased region" description="Polar residues" evidence="1">
    <location>
        <begin position="223"/>
        <end position="232"/>
    </location>
</feature>
<reference evidence="2" key="1">
    <citation type="submission" date="2023-03" db="EMBL/GenBank/DDBJ databases">
        <title>Massive genome expansion in bonnet fungi (Mycena s.s.) driven by repeated elements and novel gene families across ecological guilds.</title>
        <authorList>
            <consortium name="Lawrence Berkeley National Laboratory"/>
            <person name="Harder C.B."/>
            <person name="Miyauchi S."/>
            <person name="Viragh M."/>
            <person name="Kuo A."/>
            <person name="Thoen E."/>
            <person name="Andreopoulos B."/>
            <person name="Lu D."/>
            <person name="Skrede I."/>
            <person name="Drula E."/>
            <person name="Henrissat B."/>
            <person name="Morin E."/>
            <person name="Kohler A."/>
            <person name="Barry K."/>
            <person name="LaButti K."/>
            <person name="Morin E."/>
            <person name="Salamov A."/>
            <person name="Lipzen A."/>
            <person name="Mereny Z."/>
            <person name="Hegedus B."/>
            <person name="Baldrian P."/>
            <person name="Stursova M."/>
            <person name="Weitz H."/>
            <person name="Taylor A."/>
            <person name="Grigoriev I.V."/>
            <person name="Nagy L.G."/>
            <person name="Martin F."/>
            <person name="Kauserud H."/>
        </authorList>
    </citation>
    <scope>NUCLEOTIDE SEQUENCE</scope>
    <source>
        <strain evidence="2">CBHHK182m</strain>
    </source>
</reference>
<dbReference type="Proteomes" id="UP001215598">
    <property type="component" value="Unassembled WGS sequence"/>
</dbReference>
<sequence length="244" mass="26818">MQRATADAAAFYSVLKAEVLFLDYDGTMNVDKIFRGPLLLIIYVCIIRGPQGARGLFEGKSKLPAANVNQRKYRILRTMPAAIAASGVWAIWILSADTQLSSGGEGDETGIDYQHYFETFMRQICEGLNSKAEWAFELFRYWDDILFPNAEDSLGQATAVNHQAVNADIDAMDEAFRAAPRREVTPAATPSPQPQSLSRSPSPSPPRQPSPPARQPSPPARTSGPSNTTRHVATTRRGARLGRR</sequence>
<gene>
    <name evidence="2" type="ORF">B0H16DRAFT_1415712</name>
</gene>
<name>A0AAD7J8V2_9AGAR</name>
<keyword evidence="3" id="KW-1185">Reference proteome</keyword>
<organism evidence="2 3">
    <name type="scientific">Mycena metata</name>
    <dbReference type="NCBI Taxonomy" id="1033252"/>
    <lineage>
        <taxon>Eukaryota</taxon>
        <taxon>Fungi</taxon>
        <taxon>Dikarya</taxon>
        <taxon>Basidiomycota</taxon>
        <taxon>Agaricomycotina</taxon>
        <taxon>Agaricomycetes</taxon>
        <taxon>Agaricomycetidae</taxon>
        <taxon>Agaricales</taxon>
        <taxon>Marasmiineae</taxon>
        <taxon>Mycenaceae</taxon>
        <taxon>Mycena</taxon>
    </lineage>
</organism>
<evidence type="ECO:0000256" key="1">
    <source>
        <dbReference type="SAM" id="MobiDB-lite"/>
    </source>
</evidence>
<proteinExistence type="predicted"/>
<dbReference type="InterPro" id="IPR046521">
    <property type="entry name" value="DUF6698"/>
</dbReference>
<protein>
    <submittedName>
        <fullName evidence="2">Uncharacterized protein</fullName>
    </submittedName>
</protein>